<evidence type="ECO:0000256" key="12">
    <source>
        <dbReference type="SAM" id="MobiDB-lite"/>
    </source>
</evidence>
<evidence type="ECO:0000256" key="3">
    <source>
        <dbReference type="ARBA" id="ARBA00022516"/>
    </source>
</evidence>
<evidence type="ECO:0000256" key="1">
    <source>
        <dbReference type="ARBA" id="ARBA00004141"/>
    </source>
</evidence>
<evidence type="ECO:0000256" key="10">
    <source>
        <dbReference type="ARBA" id="ARBA00023160"/>
    </source>
</evidence>
<evidence type="ECO:0000256" key="11">
    <source>
        <dbReference type="RuleBase" id="RU361115"/>
    </source>
</evidence>
<evidence type="ECO:0000256" key="6">
    <source>
        <dbReference type="ARBA" id="ARBA00022832"/>
    </source>
</evidence>
<comment type="caution">
    <text evidence="13">The sequence shown here is derived from an EMBL/GenBank/DDBJ whole genome shotgun (WGS) entry which is preliminary data.</text>
</comment>
<keyword evidence="5 11" id="KW-0812">Transmembrane</keyword>
<evidence type="ECO:0000256" key="8">
    <source>
        <dbReference type="ARBA" id="ARBA00023098"/>
    </source>
</evidence>
<feature type="region of interest" description="Disordered" evidence="12">
    <location>
        <begin position="290"/>
        <end position="309"/>
    </location>
</feature>
<dbReference type="GO" id="GO:0034625">
    <property type="term" value="P:fatty acid elongation, monounsaturated fatty acid"/>
    <property type="evidence" value="ECO:0007669"/>
    <property type="project" value="TreeGrafter"/>
</dbReference>
<comment type="pathway">
    <text evidence="2">Lipid metabolism; fatty acid biosynthesis.</text>
</comment>
<dbReference type="GO" id="GO:0009922">
    <property type="term" value="F:fatty acid elongase activity"/>
    <property type="evidence" value="ECO:0007669"/>
    <property type="project" value="UniProtKB-EC"/>
</dbReference>
<dbReference type="OrthoDB" id="10259681at2759"/>
<dbReference type="PROSITE" id="PS01188">
    <property type="entry name" value="ELO"/>
    <property type="match status" value="1"/>
</dbReference>
<dbReference type="GO" id="GO:0019367">
    <property type="term" value="P:fatty acid elongation, saturated fatty acid"/>
    <property type="evidence" value="ECO:0007669"/>
    <property type="project" value="TreeGrafter"/>
</dbReference>
<evidence type="ECO:0000313" key="13">
    <source>
        <dbReference type="EMBL" id="PAV63969.1"/>
    </source>
</evidence>
<name>A0A2A2JQX4_9BILA</name>
<feature type="transmembrane region" description="Helical" evidence="11">
    <location>
        <begin position="251"/>
        <end position="269"/>
    </location>
</feature>
<keyword evidence="8 11" id="KW-0443">Lipid metabolism</keyword>
<dbReference type="InterPro" id="IPR030457">
    <property type="entry name" value="ELO_CS"/>
</dbReference>
<accession>A0A2A2JQX4</accession>
<reference evidence="13 14" key="1">
    <citation type="journal article" date="2017" name="Curr. Biol.">
        <title>Genome architecture and evolution of a unichromosomal asexual nematode.</title>
        <authorList>
            <person name="Fradin H."/>
            <person name="Zegar C."/>
            <person name="Gutwein M."/>
            <person name="Lucas J."/>
            <person name="Kovtun M."/>
            <person name="Corcoran D."/>
            <person name="Baugh L.R."/>
            <person name="Kiontke K."/>
            <person name="Gunsalus K."/>
            <person name="Fitch D.H."/>
            <person name="Piano F."/>
        </authorList>
    </citation>
    <scope>NUCLEOTIDE SEQUENCE [LARGE SCALE GENOMIC DNA]</scope>
    <source>
        <strain evidence="13">PF1309</strain>
    </source>
</reference>
<evidence type="ECO:0000256" key="4">
    <source>
        <dbReference type="ARBA" id="ARBA00022679"/>
    </source>
</evidence>
<evidence type="ECO:0000256" key="2">
    <source>
        <dbReference type="ARBA" id="ARBA00005194"/>
    </source>
</evidence>
<dbReference type="GO" id="GO:0034626">
    <property type="term" value="P:fatty acid elongation, polyunsaturated fatty acid"/>
    <property type="evidence" value="ECO:0007669"/>
    <property type="project" value="TreeGrafter"/>
</dbReference>
<protein>
    <recommendedName>
        <fullName evidence="11">Elongation of very long chain fatty acids protein</fullName>
        <ecNumber evidence="11">2.3.1.199</ecNumber>
    </recommendedName>
    <alternativeName>
        <fullName evidence="11">Very-long-chain 3-oxoacyl-CoA synthase</fullName>
    </alternativeName>
</protein>
<evidence type="ECO:0000256" key="5">
    <source>
        <dbReference type="ARBA" id="ARBA00022692"/>
    </source>
</evidence>
<feature type="transmembrane region" description="Helical" evidence="11">
    <location>
        <begin position="219"/>
        <end position="239"/>
    </location>
</feature>
<dbReference type="PANTHER" id="PTHR11157">
    <property type="entry name" value="FATTY ACID ACYL TRANSFERASE-RELATED"/>
    <property type="match status" value="1"/>
</dbReference>
<keyword evidence="10 11" id="KW-0275">Fatty acid biosynthesis</keyword>
<proteinExistence type="inferred from homology"/>
<dbReference type="Pfam" id="PF01151">
    <property type="entry name" value="ELO"/>
    <property type="match status" value="1"/>
</dbReference>
<keyword evidence="3 11" id="KW-0444">Lipid biosynthesis</keyword>
<comment type="catalytic activity">
    <reaction evidence="11">
        <text>a very-long-chain acyl-CoA + malonyl-CoA + H(+) = a very-long-chain 3-oxoacyl-CoA + CO2 + CoA</text>
        <dbReference type="Rhea" id="RHEA:32727"/>
        <dbReference type="ChEBI" id="CHEBI:15378"/>
        <dbReference type="ChEBI" id="CHEBI:16526"/>
        <dbReference type="ChEBI" id="CHEBI:57287"/>
        <dbReference type="ChEBI" id="CHEBI:57384"/>
        <dbReference type="ChEBI" id="CHEBI:90725"/>
        <dbReference type="ChEBI" id="CHEBI:90736"/>
        <dbReference type="EC" id="2.3.1.199"/>
    </reaction>
</comment>
<dbReference type="EMBL" id="LIAE01010288">
    <property type="protein sequence ID" value="PAV63969.1"/>
    <property type="molecule type" value="Genomic_DNA"/>
</dbReference>
<dbReference type="GO" id="GO:0030148">
    <property type="term" value="P:sphingolipid biosynthetic process"/>
    <property type="evidence" value="ECO:0007669"/>
    <property type="project" value="TreeGrafter"/>
</dbReference>
<keyword evidence="4 11" id="KW-0808">Transferase</keyword>
<organism evidence="13 14">
    <name type="scientific">Diploscapter pachys</name>
    <dbReference type="NCBI Taxonomy" id="2018661"/>
    <lineage>
        <taxon>Eukaryota</taxon>
        <taxon>Metazoa</taxon>
        <taxon>Ecdysozoa</taxon>
        <taxon>Nematoda</taxon>
        <taxon>Chromadorea</taxon>
        <taxon>Rhabditida</taxon>
        <taxon>Rhabditina</taxon>
        <taxon>Rhabditomorpha</taxon>
        <taxon>Rhabditoidea</taxon>
        <taxon>Rhabditidae</taxon>
        <taxon>Diploscapter</taxon>
    </lineage>
</organism>
<feature type="transmembrane region" description="Helical" evidence="11">
    <location>
        <begin position="178"/>
        <end position="199"/>
    </location>
</feature>
<dbReference type="PANTHER" id="PTHR11157:SF26">
    <property type="entry name" value="ELONGATION OF LONG CHAIN FATTY ACIDS PROTEIN 1"/>
    <property type="match status" value="1"/>
</dbReference>
<evidence type="ECO:0000256" key="7">
    <source>
        <dbReference type="ARBA" id="ARBA00022989"/>
    </source>
</evidence>
<evidence type="ECO:0000313" key="14">
    <source>
        <dbReference type="Proteomes" id="UP000218231"/>
    </source>
</evidence>
<keyword evidence="14" id="KW-1185">Reference proteome</keyword>
<keyword evidence="6 11" id="KW-0276">Fatty acid metabolism</keyword>
<comment type="similarity">
    <text evidence="11">Belongs to the ELO family.</text>
</comment>
<keyword evidence="9 11" id="KW-0472">Membrane</keyword>
<dbReference type="GO" id="GO:0005789">
    <property type="term" value="C:endoplasmic reticulum membrane"/>
    <property type="evidence" value="ECO:0007669"/>
    <property type="project" value="TreeGrafter"/>
</dbReference>
<sequence length="309" mass="36501">MQSLSDFLSKLLHWHFDYKTLGKLLVHGSGPNFPYKKSSKWTSDHLPFAMQMSVIYVAVIFSIRRAMRRRPAFSLRLPLAVWNLFLALISILMAYKFVKEFLTFHFTNGMMHGMCYSGDFMKGANGYFVFVFVASKLFEMIDTLFIVLRKRPLIFLHWFHHIVTFVYVMWAYPQNPSGNRYGFVFNAIAHSVMYSYYFLRTVDFPLPKWASKSVTLLQITQFIASLFFYPLLAVLVYIYELKTCDFKWDVFWWGVVMNVAYLILFLQYYRNAYSHPRNLSTRLYDSLDGLPKRPREQPKVSIPVKGKQD</sequence>
<dbReference type="Proteomes" id="UP000218231">
    <property type="component" value="Unassembled WGS sequence"/>
</dbReference>
<comment type="subcellular location">
    <subcellularLocation>
        <location evidence="1">Membrane</location>
        <topology evidence="1">Multi-pass membrane protein</topology>
    </subcellularLocation>
</comment>
<dbReference type="InterPro" id="IPR002076">
    <property type="entry name" value="ELO_fam"/>
</dbReference>
<evidence type="ECO:0000256" key="9">
    <source>
        <dbReference type="ARBA" id="ARBA00023136"/>
    </source>
</evidence>
<dbReference type="STRING" id="2018661.A0A2A2JQX4"/>
<feature type="transmembrane region" description="Helical" evidence="11">
    <location>
        <begin position="155"/>
        <end position="172"/>
    </location>
</feature>
<dbReference type="GO" id="GO:0042761">
    <property type="term" value="P:very long-chain fatty acid biosynthetic process"/>
    <property type="evidence" value="ECO:0007669"/>
    <property type="project" value="TreeGrafter"/>
</dbReference>
<feature type="transmembrane region" description="Helical" evidence="11">
    <location>
        <begin position="127"/>
        <end position="148"/>
    </location>
</feature>
<keyword evidence="7 11" id="KW-1133">Transmembrane helix</keyword>
<feature type="transmembrane region" description="Helical" evidence="11">
    <location>
        <begin position="48"/>
        <end position="67"/>
    </location>
</feature>
<dbReference type="EC" id="2.3.1.199" evidence="11"/>
<dbReference type="UniPathway" id="UPA00094"/>
<feature type="transmembrane region" description="Helical" evidence="11">
    <location>
        <begin position="79"/>
        <end position="98"/>
    </location>
</feature>
<dbReference type="AlphaFoldDB" id="A0A2A2JQX4"/>
<gene>
    <name evidence="13" type="ORF">WR25_02722</name>
</gene>